<evidence type="ECO:0000256" key="15">
    <source>
        <dbReference type="RuleBase" id="RU003448"/>
    </source>
</evidence>
<protein>
    <recommendedName>
        <fullName evidence="15">Aspartokinase</fullName>
        <ecNumber evidence="15">2.7.2.4</ecNumber>
    </recommendedName>
</protein>
<comment type="pathway">
    <text evidence="2 16">Amino-acid biosynthesis; L-lysine biosynthesis via DAP pathway; (S)-tetrahydrodipicolinate from L-aspartate: step 1/4.</text>
</comment>
<dbReference type="SUPFAM" id="SSF53633">
    <property type="entry name" value="Carbamate kinase-like"/>
    <property type="match status" value="1"/>
</dbReference>
<evidence type="ECO:0000256" key="11">
    <source>
        <dbReference type="ARBA" id="ARBA00022915"/>
    </source>
</evidence>
<dbReference type="Gene3D" id="3.30.2130.10">
    <property type="entry name" value="VC0802-like"/>
    <property type="match status" value="1"/>
</dbReference>
<keyword evidence="10 14" id="KW-0067">ATP-binding</keyword>
<evidence type="ECO:0000256" key="7">
    <source>
        <dbReference type="ARBA" id="ARBA00022679"/>
    </source>
</evidence>
<keyword evidence="20" id="KW-1185">Reference proteome</keyword>
<name>A0A845LDZ5_9FIRM</name>
<comment type="pathway">
    <text evidence="4 16">Amino-acid biosynthesis; L-threonine biosynthesis; L-threonine from L-aspartate: step 1/5.</text>
</comment>
<feature type="binding site" evidence="14">
    <location>
        <position position="79"/>
    </location>
    <ligand>
        <name>substrate</name>
    </ligand>
</feature>
<accession>A0A845LDZ5</accession>
<dbReference type="InterPro" id="IPR036393">
    <property type="entry name" value="AceGlu_kinase-like_sf"/>
</dbReference>
<dbReference type="InterPro" id="IPR001048">
    <property type="entry name" value="Asp/Glu/Uridylate_kinase"/>
</dbReference>
<dbReference type="PANTHER" id="PTHR21499">
    <property type="entry name" value="ASPARTATE KINASE"/>
    <property type="match status" value="1"/>
</dbReference>
<dbReference type="PANTHER" id="PTHR21499:SF3">
    <property type="entry name" value="ASPARTOKINASE"/>
    <property type="match status" value="1"/>
</dbReference>
<dbReference type="InterPro" id="IPR045865">
    <property type="entry name" value="ACT-like_dom_sf"/>
</dbReference>
<evidence type="ECO:0000259" key="18">
    <source>
        <dbReference type="Pfam" id="PF13840"/>
    </source>
</evidence>
<feature type="binding site" evidence="14">
    <location>
        <begin position="214"/>
        <end position="215"/>
    </location>
    <ligand>
        <name>ATP</name>
        <dbReference type="ChEBI" id="CHEBI:30616"/>
    </ligand>
</feature>
<dbReference type="NCBIfam" id="NF006068">
    <property type="entry name" value="PRK08210.1"/>
    <property type="match status" value="1"/>
</dbReference>
<dbReference type="InterPro" id="IPR018042">
    <property type="entry name" value="Aspartate_kinase_CS"/>
</dbReference>
<evidence type="ECO:0000256" key="4">
    <source>
        <dbReference type="ARBA" id="ARBA00005139"/>
    </source>
</evidence>
<comment type="catalytic activity">
    <reaction evidence="13 15">
        <text>L-aspartate + ATP = 4-phospho-L-aspartate + ADP</text>
        <dbReference type="Rhea" id="RHEA:23776"/>
        <dbReference type="ChEBI" id="CHEBI:29991"/>
        <dbReference type="ChEBI" id="CHEBI:30616"/>
        <dbReference type="ChEBI" id="CHEBI:57535"/>
        <dbReference type="ChEBI" id="CHEBI:456216"/>
        <dbReference type="EC" id="2.7.2.4"/>
    </reaction>
</comment>
<dbReference type="UniPathway" id="UPA00051">
    <property type="reaction ID" value="UER00462"/>
</dbReference>
<keyword evidence="12" id="KW-0457">Lysine biosynthesis</keyword>
<evidence type="ECO:0000256" key="14">
    <source>
        <dbReference type="PIRSR" id="PIRSR000726-1"/>
    </source>
</evidence>
<comment type="function">
    <text evidence="1">Catalyzes the phosphorylation of the beta-carboxyl group of aspartic acid with ATP to yield 4-phospho-L-aspartate, which is involved in the branched biosynthetic pathway leading to the biosynthesis of amino acids threonine, isoleucine and methionine.</text>
</comment>
<evidence type="ECO:0000256" key="13">
    <source>
        <dbReference type="ARBA" id="ARBA00047872"/>
    </source>
</evidence>
<reference evidence="19 20" key="1">
    <citation type="submission" date="2020-01" db="EMBL/GenBank/DDBJ databases">
        <title>Whole-genome sequence of Heliobacterium undosum DSM 13378.</title>
        <authorList>
            <person name="Kyndt J.A."/>
            <person name="Meyer T.E."/>
        </authorList>
    </citation>
    <scope>NUCLEOTIDE SEQUENCE [LARGE SCALE GENOMIC DNA]</scope>
    <source>
        <strain evidence="19 20">DSM 13378</strain>
    </source>
</reference>
<dbReference type="RefSeq" id="WP_161259662.1">
    <property type="nucleotide sequence ID" value="NZ_WXEY01000026.1"/>
</dbReference>
<dbReference type="Pfam" id="PF13840">
    <property type="entry name" value="ACT_7"/>
    <property type="match status" value="1"/>
</dbReference>
<dbReference type="GO" id="GO:0009088">
    <property type="term" value="P:threonine biosynthetic process"/>
    <property type="evidence" value="ECO:0007669"/>
    <property type="project" value="UniProtKB-UniPathway"/>
</dbReference>
<feature type="binding site" evidence="14">
    <location>
        <position position="189"/>
    </location>
    <ligand>
        <name>ATP</name>
        <dbReference type="ChEBI" id="CHEBI:30616"/>
    </ligand>
</feature>
<dbReference type="InterPro" id="IPR027795">
    <property type="entry name" value="CASTOR_ACT_dom"/>
</dbReference>
<evidence type="ECO:0000256" key="2">
    <source>
        <dbReference type="ARBA" id="ARBA00004766"/>
    </source>
</evidence>
<feature type="binding site" evidence="14">
    <location>
        <begin position="7"/>
        <end position="10"/>
    </location>
    <ligand>
        <name>ATP</name>
        <dbReference type="ChEBI" id="CHEBI:30616"/>
    </ligand>
</feature>
<sequence length="404" mass="43603">MRIAVLKFGGTSVANETKRNHAVQRIREALEEGRRVVVVVSAMGRKPEPYATDTLLSLVQEVDPELPPREKDLLMACGEIISSVVMTASLRRAGIEATSLTGWQAGIVTTEQFGEARIQRVEVGRIRQELEQDRVAVIAGFQGASENGEIATLGRGGSDTTAVAVGAALGAEVVDIFTDVKGVYTVDPRLVSDARILTYVSYQEVCQLAQEGAKVIHPRAVEIAMKNHQSVRVRSTELPDKGTLICAPHHAGDDYCCDRLITGIAHMAPITQIKVNTSQWPDPALTGQTVFQALAEAEISVDFINVHPAAVIFTVPDEITAKATRVLEELGLCPEVRQGCAKVAVVGINMTGVPGVMAQIVVALNREKVPILQSADSYTTIWCLIPIKDLTVALNALHRQFCLT</sequence>
<comment type="similarity">
    <text evidence="5 15">Belongs to the aspartokinase family.</text>
</comment>
<dbReference type="GO" id="GO:0009089">
    <property type="term" value="P:lysine biosynthetic process via diaminopimelate"/>
    <property type="evidence" value="ECO:0007669"/>
    <property type="project" value="UniProtKB-UniPathway"/>
</dbReference>
<comment type="pathway">
    <text evidence="3 16">Amino-acid biosynthesis; L-methionine biosynthesis via de novo pathway; L-homoserine from L-aspartate: step 1/3.</text>
</comment>
<keyword evidence="8 14" id="KW-0547">Nucleotide-binding</keyword>
<evidence type="ECO:0000256" key="6">
    <source>
        <dbReference type="ARBA" id="ARBA00022605"/>
    </source>
</evidence>
<keyword evidence="7 15" id="KW-0808">Transferase</keyword>
<proteinExistence type="inferred from homology"/>
<dbReference type="Gene3D" id="3.40.1160.10">
    <property type="entry name" value="Acetylglutamate kinase-like"/>
    <property type="match status" value="1"/>
</dbReference>
<dbReference type="GO" id="GO:0005829">
    <property type="term" value="C:cytosol"/>
    <property type="evidence" value="ECO:0007669"/>
    <property type="project" value="TreeGrafter"/>
</dbReference>
<dbReference type="GO" id="GO:0004072">
    <property type="term" value="F:aspartate kinase activity"/>
    <property type="evidence" value="ECO:0007669"/>
    <property type="project" value="UniProtKB-EC"/>
</dbReference>
<evidence type="ECO:0000256" key="3">
    <source>
        <dbReference type="ARBA" id="ARBA00004986"/>
    </source>
</evidence>
<keyword evidence="6 16" id="KW-0028">Amino-acid biosynthesis</keyword>
<keyword evidence="11" id="KW-0220">Diaminopimelate biosynthesis</keyword>
<dbReference type="InterPro" id="IPR005260">
    <property type="entry name" value="Asp_kin_monofn"/>
</dbReference>
<evidence type="ECO:0000256" key="8">
    <source>
        <dbReference type="ARBA" id="ARBA00022741"/>
    </source>
</evidence>
<dbReference type="GO" id="GO:0009090">
    <property type="term" value="P:homoserine biosynthetic process"/>
    <property type="evidence" value="ECO:0007669"/>
    <property type="project" value="TreeGrafter"/>
</dbReference>
<dbReference type="PROSITE" id="PS00324">
    <property type="entry name" value="ASPARTOKINASE"/>
    <property type="match status" value="1"/>
</dbReference>
<dbReference type="Pfam" id="PF00696">
    <property type="entry name" value="AA_kinase"/>
    <property type="match status" value="1"/>
</dbReference>
<evidence type="ECO:0000256" key="10">
    <source>
        <dbReference type="ARBA" id="ARBA00022840"/>
    </source>
</evidence>
<evidence type="ECO:0000256" key="12">
    <source>
        <dbReference type="ARBA" id="ARBA00023154"/>
    </source>
</evidence>
<evidence type="ECO:0000256" key="1">
    <source>
        <dbReference type="ARBA" id="ARBA00003121"/>
    </source>
</evidence>
<dbReference type="OrthoDB" id="9799110at2"/>
<dbReference type="AlphaFoldDB" id="A0A845LDZ5"/>
<keyword evidence="9 15" id="KW-0418">Kinase</keyword>
<organism evidence="19 20">
    <name type="scientific">Heliomicrobium undosum</name>
    <dbReference type="NCBI Taxonomy" id="121734"/>
    <lineage>
        <taxon>Bacteria</taxon>
        <taxon>Bacillati</taxon>
        <taxon>Bacillota</taxon>
        <taxon>Clostridia</taxon>
        <taxon>Eubacteriales</taxon>
        <taxon>Heliobacteriaceae</taxon>
        <taxon>Heliomicrobium</taxon>
    </lineage>
</organism>
<evidence type="ECO:0000259" key="17">
    <source>
        <dbReference type="Pfam" id="PF00696"/>
    </source>
</evidence>
<dbReference type="InterPro" id="IPR001341">
    <property type="entry name" value="Asp_kinase"/>
</dbReference>
<dbReference type="EC" id="2.7.2.4" evidence="15"/>
<dbReference type="UniPathway" id="UPA00034">
    <property type="reaction ID" value="UER00015"/>
</dbReference>
<gene>
    <name evidence="19" type="primary">dapG</name>
    <name evidence="19" type="ORF">GTO91_15650</name>
</gene>
<dbReference type="EMBL" id="WXEY01000026">
    <property type="protein sequence ID" value="MZP31141.1"/>
    <property type="molecule type" value="Genomic_DNA"/>
</dbReference>
<dbReference type="UniPathway" id="UPA00050">
    <property type="reaction ID" value="UER00461"/>
</dbReference>
<evidence type="ECO:0000313" key="20">
    <source>
        <dbReference type="Proteomes" id="UP000463470"/>
    </source>
</evidence>
<dbReference type="NCBIfam" id="TIGR00657">
    <property type="entry name" value="asp_kinases"/>
    <property type="match status" value="1"/>
</dbReference>
<dbReference type="PIRSF" id="PIRSF000726">
    <property type="entry name" value="Asp_kin"/>
    <property type="match status" value="1"/>
</dbReference>
<dbReference type="NCBIfam" id="TIGR00656">
    <property type="entry name" value="asp_kin_monofn"/>
    <property type="match status" value="1"/>
</dbReference>
<dbReference type="SUPFAM" id="SSF55021">
    <property type="entry name" value="ACT-like"/>
    <property type="match status" value="2"/>
</dbReference>
<evidence type="ECO:0000256" key="16">
    <source>
        <dbReference type="RuleBase" id="RU004249"/>
    </source>
</evidence>
<feature type="domain" description="CASTOR ACT" evidence="18">
    <location>
        <begin position="335"/>
        <end position="399"/>
    </location>
</feature>
<evidence type="ECO:0000256" key="5">
    <source>
        <dbReference type="ARBA" id="ARBA00010122"/>
    </source>
</evidence>
<evidence type="ECO:0000256" key="9">
    <source>
        <dbReference type="ARBA" id="ARBA00022777"/>
    </source>
</evidence>
<comment type="caution">
    <text evidence="19">The sequence shown here is derived from an EMBL/GenBank/DDBJ whole genome shotgun (WGS) entry which is preliminary data.</text>
</comment>
<dbReference type="FunFam" id="3.40.1160.10:FF:000002">
    <property type="entry name" value="Aspartokinase"/>
    <property type="match status" value="1"/>
</dbReference>
<feature type="binding site" evidence="14">
    <location>
        <begin position="178"/>
        <end position="179"/>
    </location>
    <ligand>
        <name>ATP</name>
        <dbReference type="ChEBI" id="CHEBI:30616"/>
    </ligand>
</feature>
<evidence type="ECO:0000313" key="19">
    <source>
        <dbReference type="EMBL" id="MZP31141.1"/>
    </source>
</evidence>
<feature type="binding site" evidence="14">
    <location>
        <position position="184"/>
    </location>
    <ligand>
        <name>ATP</name>
        <dbReference type="ChEBI" id="CHEBI:30616"/>
    </ligand>
</feature>
<feature type="domain" description="Aspartate/glutamate/uridylate kinase" evidence="17">
    <location>
        <begin position="3"/>
        <end position="234"/>
    </location>
</feature>
<dbReference type="GO" id="GO:0005524">
    <property type="term" value="F:ATP binding"/>
    <property type="evidence" value="ECO:0007669"/>
    <property type="project" value="UniProtKB-KW"/>
</dbReference>
<feature type="binding site" evidence="14">
    <location>
        <position position="52"/>
    </location>
    <ligand>
        <name>substrate</name>
    </ligand>
</feature>
<dbReference type="Proteomes" id="UP000463470">
    <property type="component" value="Unassembled WGS sequence"/>
</dbReference>
<dbReference type="GO" id="GO:0019877">
    <property type="term" value="P:diaminopimelate biosynthetic process"/>
    <property type="evidence" value="ECO:0007669"/>
    <property type="project" value="UniProtKB-KW"/>
</dbReference>